<reference evidence="2" key="1">
    <citation type="submission" date="2021-01" db="EMBL/GenBank/DDBJ databases">
        <authorList>
            <person name="Li R."/>
            <person name="Bekaert M."/>
        </authorList>
    </citation>
    <scope>NUCLEOTIDE SEQUENCE</scope>
    <source>
        <strain evidence="2">Farmed</strain>
    </source>
</reference>
<dbReference type="EMBL" id="CAHIKZ030000685">
    <property type="protein sequence ID" value="CAE1233380.1"/>
    <property type="molecule type" value="Genomic_DNA"/>
</dbReference>
<dbReference type="Proteomes" id="UP000597762">
    <property type="component" value="Unassembled WGS sequence"/>
</dbReference>
<evidence type="ECO:0000256" key="1">
    <source>
        <dbReference type="SAM" id="MobiDB-lite"/>
    </source>
</evidence>
<proteinExistence type="predicted"/>
<evidence type="ECO:0000313" key="2">
    <source>
        <dbReference type="EMBL" id="CAE1233380.1"/>
    </source>
</evidence>
<feature type="region of interest" description="Disordered" evidence="1">
    <location>
        <begin position="15"/>
        <end position="37"/>
    </location>
</feature>
<feature type="compositionally biased region" description="Basic and acidic residues" evidence="1">
    <location>
        <begin position="27"/>
        <end position="37"/>
    </location>
</feature>
<dbReference type="OrthoDB" id="6131651at2759"/>
<keyword evidence="3" id="KW-1185">Reference proteome</keyword>
<comment type="caution">
    <text evidence="2">The sequence shown here is derived from an EMBL/GenBank/DDBJ whole genome shotgun (WGS) entry which is preliminary data.</text>
</comment>
<dbReference type="AlphaFoldDB" id="A0A812BHT8"/>
<protein>
    <submittedName>
        <fullName evidence="2">Uncharacterized protein</fullName>
    </submittedName>
</protein>
<sequence length="249" mass="28773">MPATHHIQLETMEKTKMKVTRKISRKRNIDKAKTEHKEEELRTNIARKKNLHSIGRPELKKKVKPVVDPPFSKQVEMPSLFCFSMNLQEIAPNINKSEKRLNHEQNLKMKERKRLIFTKKLHKMYQLAMAHQATFSRILAKHSDDFGPDMDPLGSVKVYPDNEVEASKARGSQSDERMKLNLDSSELMKALDTSRDEMINNKQLVSAEPLSPVTKERNCSSTEPWETSDEENEMLVNDLVMLSVEDSTK</sequence>
<gene>
    <name evidence="2" type="ORF">SPHA_18949</name>
</gene>
<accession>A0A812BHT8</accession>
<evidence type="ECO:0000313" key="3">
    <source>
        <dbReference type="Proteomes" id="UP000597762"/>
    </source>
</evidence>
<feature type="region of interest" description="Disordered" evidence="1">
    <location>
        <begin position="207"/>
        <end position="234"/>
    </location>
</feature>
<feature type="compositionally biased region" description="Basic residues" evidence="1">
    <location>
        <begin position="17"/>
        <end position="26"/>
    </location>
</feature>
<name>A0A812BHT8_ACAPH</name>
<organism evidence="2 3">
    <name type="scientific">Acanthosepion pharaonis</name>
    <name type="common">Pharaoh cuttlefish</name>
    <name type="synonym">Sepia pharaonis</name>
    <dbReference type="NCBI Taxonomy" id="158019"/>
    <lineage>
        <taxon>Eukaryota</taxon>
        <taxon>Metazoa</taxon>
        <taxon>Spiralia</taxon>
        <taxon>Lophotrochozoa</taxon>
        <taxon>Mollusca</taxon>
        <taxon>Cephalopoda</taxon>
        <taxon>Coleoidea</taxon>
        <taxon>Decapodiformes</taxon>
        <taxon>Sepiida</taxon>
        <taxon>Sepiina</taxon>
        <taxon>Sepiidae</taxon>
        <taxon>Acanthosepion</taxon>
    </lineage>
</organism>